<evidence type="ECO:0000256" key="2">
    <source>
        <dbReference type="ARBA" id="ARBA00022448"/>
    </source>
</evidence>
<protein>
    <submittedName>
        <fullName evidence="6">Cation:dicarboxylase symporter family transporter</fullName>
    </submittedName>
</protein>
<keyword evidence="4" id="KW-1133">Transmembrane helix</keyword>
<dbReference type="RefSeq" id="WP_341568277.1">
    <property type="nucleotide sequence ID" value="NZ_JBAKAR010000303.1"/>
</dbReference>
<organism evidence="6 7">
    <name type="scientific">Marinomonas arenicola</name>
    <dbReference type="NCBI Taxonomy" id="569601"/>
    <lineage>
        <taxon>Bacteria</taxon>
        <taxon>Pseudomonadati</taxon>
        <taxon>Pseudomonadota</taxon>
        <taxon>Gammaproteobacteria</taxon>
        <taxon>Oceanospirillales</taxon>
        <taxon>Oceanospirillaceae</taxon>
        <taxon>Marinomonas</taxon>
    </lineage>
</organism>
<keyword evidence="3" id="KW-0812">Transmembrane</keyword>
<gene>
    <name evidence="6" type="ORF">V6242_18410</name>
</gene>
<evidence type="ECO:0000256" key="4">
    <source>
        <dbReference type="ARBA" id="ARBA00022989"/>
    </source>
</evidence>
<evidence type="ECO:0000256" key="5">
    <source>
        <dbReference type="ARBA" id="ARBA00023136"/>
    </source>
</evidence>
<feature type="non-terminal residue" evidence="6">
    <location>
        <position position="1"/>
    </location>
</feature>
<evidence type="ECO:0000256" key="3">
    <source>
        <dbReference type="ARBA" id="ARBA00022692"/>
    </source>
</evidence>
<name>A0ABU9GBJ1_9GAMM</name>
<keyword evidence="5" id="KW-0472">Membrane</keyword>
<keyword evidence="7" id="KW-1185">Reference proteome</keyword>
<accession>A0ABU9GBJ1</accession>
<evidence type="ECO:0000313" key="6">
    <source>
        <dbReference type="EMBL" id="MEL0615105.1"/>
    </source>
</evidence>
<dbReference type="EMBL" id="JBAKAR010000303">
    <property type="protein sequence ID" value="MEL0615105.1"/>
    <property type="molecule type" value="Genomic_DNA"/>
</dbReference>
<sequence length="63" mass="6749">TTVVLPIEGFAFVAGIDRIVDMARTSVNVCGDLIVSALVGKSENELDESIYNKEGYIKESTVA</sequence>
<keyword evidence="2" id="KW-0813">Transport</keyword>
<evidence type="ECO:0000313" key="7">
    <source>
        <dbReference type="Proteomes" id="UP001379949"/>
    </source>
</evidence>
<evidence type="ECO:0000256" key="1">
    <source>
        <dbReference type="ARBA" id="ARBA00004141"/>
    </source>
</evidence>
<dbReference type="Pfam" id="PF00375">
    <property type="entry name" value="SDF"/>
    <property type="match status" value="1"/>
</dbReference>
<dbReference type="SUPFAM" id="SSF118215">
    <property type="entry name" value="Proton glutamate symport protein"/>
    <property type="match status" value="1"/>
</dbReference>
<comment type="caution">
    <text evidence="6">The sequence shown here is derived from an EMBL/GenBank/DDBJ whole genome shotgun (WGS) entry which is preliminary data.</text>
</comment>
<reference evidence="6 7" key="1">
    <citation type="submission" date="2024-02" db="EMBL/GenBank/DDBJ databases">
        <title>Bacteria isolated from the canopy kelp, Nereocystis luetkeana.</title>
        <authorList>
            <person name="Pfister C.A."/>
            <person name="Younker I.T."/>
            <person name="Light S.H."/>
        </authorList>
    </citation>
    <scope>NUCLEOTIDE SEQUENCE [LARGE SCALE GENOMIC DNA]</scope>
    <source>
        <strain evidence="6 7">TI.4.07</strain>
    </source>
</reference>
<proteinExistence type="predicted"/>
<dbReference type="InterPro" id="IPR036458">
    <property type="entry name" value="Na:dicarbo_symporter_sf"/>
</dbReference>
<dbReference type="Gene3D" id="1.10.3860.10">
    <property type="entry name" value="Sodium:dicarboxylate symporter"/>
    <property type="match status" value="1"/>
</dbReference>
<dbReference type="Proteomes" id="UP001379949">
    <property type="component" value="Unassembled WGS sequence"/>
</dbReference>
<dbReference type="InterPro" id="IPR001991">
    <property type="entry name" value="Na-dicarboxylate_symporter"/>
</dbReference>
<comment type="subcellular location">
    <subcellularLocation>
        <location evidence="1">Membrane</location>
        <topology evidence="1">Multi-pass membrane protein</topology>
    </subcellularLocation>
</comment>